<protein>
    <submittedName>
        <fullName evidence="5">Putative cytochrome P450</fullName>
    </submittedName>
</protein>
<keyword evidence="4" id="KW-0349">Heme</keyword>
<evidence type="ECO:0000256" key="3">
    <source>
        <dbReference type="ARBA" id="ARBA00023004"/>
    </source>
</evidence>
<dbReference type="Proteomes" id="UP000799640">
    <property type="component" value="Unassembled WGS sequence"/>
</dbReference>
<reference evidence="5" key="1">
    <citation type="journal article" date="2020" name="Stud. Mycol.">
        <title>101 Dothideomycetes genomes: a test case for predicting lifestyles and emergence of pathogens.</title>
        <authorList>
            <person name="Haridas S."/>
            <person name="Albert R."/>
            <person name="Binder M."/>
            <person name="Bloem J."/>
            <person name="Labutti K."/>
            <person name="Salamov A."/>
            <person name="Andreopoulos B."/>
            <person name="Baker S."/>
            <person name="Barry K."/>
            <person name="Bills G."/>
            <person name="Bluhm B."/>
            <person name="Cannon C."/>
            <person name="Castanera R."/>
            <person name="Culley D."/>
            <person name="Daum C."/>
            <person name="Ezra D."/>
            <person name="Gonzalez J."/>
            <person name="Henrissat B."/>
            <person name="Kuo A."/>
            <person name="Liang C."/>
            <person name="Lipzen A."/>
            <person name="Lutzoni F."/>
            <person name="Magnuson J."/>
            <person name="Mondo S."/>
            <person name="Nolan M."/>
            <person name="Ohm R."/>
            <person name="Pangilinan J."/>
            <person name="Park H.-J."/>
            <person name="Ramirez L."/>
            <person name="Alfaro M."/>
            <person name="Sun H."/>
            <person name="Tritt A."/>
            <person name="Yoshinaga Y."/>
            <person name="Zwiers L.-H."/>
            <person name="Turgeon B."/>
            <person name="Goodwin S."/>
            <person name="Spatafora J."/>
            <person name="Crous P."/>
            <person name="Grigoriev I."/>
        </authorList>
    </citation>
    <scope>NUCLEOTIDE SEQUENCE</scope>
    <source>
        <strain evidence="5">CBS 262.69</strain>
    </source>
</reference>
<dbReference type="GO" id="GO:0020037">
    <property type="term" value="F:heme binding"/>
    <property type="evidence" value="ECO:0007669"/>
    <property type="project" value="InterPro"/>
</dbReference>
<keyword evidence="4" id="KW-0560">Oxidoreductase</keyword>
<evidence type="ECO:0000313" key="6">
    <source>
        <dbReference type="Proteomes" id="UP000799640"/>
    </source>
</evidence>
<dbReference type="InterPro" id="IPR036396">
    <property type="entry name" value="Cyt_P450_sf"/>
</dbReference>
<dbReference type="GO" id="GO:0004497">
    <property type="term" value="F:monooxygenase activity"/>
    <property type="evidence" value="ECO:0007669"/>
    <property type="project" value="UniProtKB-KW"/>
</dbReference>
<keyword evidence="6" id="KW-1185">Reference proteome</keyword>
<dbReference type="InterPro" id="IPR017972">
    <property type="entry name" value="Cyt_P450_CS"/>
</dbReference>
<evidence type="ECO:0000256" key="1">
    <source>
        <dbReference type="ARBA" id="ARBA00010617"/>
    </source>
</evidence>
<evidence type="ECO:0000256" key="2">
    <source>
        <dbReference type="ARBA" id="ARBA00022723"/>
    </source>
</evidence>
<dbReference type="SUPFAM" id="SSF48264">
    <property type="entry name" value="Cytochrome P450"/>
    <property type="match status" value="1"/>
</dbReference>
<dbReference type="GO" id="GO:0016705">
    <property type="term" value="F:oxidoreductase activity, acting on paired donors, with incorporation or reduction of molecular oxygen"/>
    <property type="evidence" value="ECO:0007669"/>
    <property type="project" value="InterPro"/>
</dbReference>
<keyword evidence="2 4" id="KW-0479">Metal-binding</keyword>
<keyword evidence="3 4" id="KW-0408">Iron</keyword>
<dbReference type="PANTHER" id="PTHR46696:SF6">
    <property type="entry name" value="P450, PUTATIVE (EUROFUNG)-RELATED"/>
    <property type="match status" value="1"/>
</dbReference>
<dbReference type="PRINTS" id="PR00359">
    <property type="entry name" value="BP450"/>
</dbReference>
<evidence type="ECO:0000313" key="5">
    <source>
        <dbReference type="EMBL" id="KAF2395531.1"/>
    </source>
</evidence>
<dbReference type="InterPro" id="IPR001128">
    <property type="entry name" value="Cyt_P450"/>
</dbReference>
<dbReference type="OrthoDB" id="3945418at2759"/>
<gene>
    <name evidence="5" type="ORF">EJ06DRAFT_545460</name>
</gene>
<comment type="similarity">
    <text evidence="1 4">Belongs to the cytochrome P450 family.</text>
</comment>
<proteinExistence type="inferred from homology"/>
<accession>A0A6G1HHZ9</accession>
<sequence>MAAAVAGHPVPAAETSYVRTPTSPPTATEALRASGFEIDTSQAVVSNDPSEIYEEYDMLRARCPVAWVNKHNGYWMLTRYEDINAAAKDSSTYISSVHAVVPSDPRGIRRPPLTFDAPAHTPYRTALDRTLKPARLKRLENILSEHATRELRVLTQRGEGNICTEFAGVYSAWVETEWLNLDSEIAPLLADNAREWVGAWRTQDWDKVKKYSDGFYDIARDLLRARRAEPRNAEEDPASSLLLERGPDGKPLEEFHLIGCLRQSLVVAMIAPTILIGNVSKHLSYDKELQNKLRADPSLVPAAVEEFVRLYTPYRSFSRTVATPQTIAGQTVAPGEPIALTYTAANRDPTQFPDPTAFILNRENIASHLGFGKGRHRCAGVNLARLAMAVFIRTLLEQTTDFEISGELEFARMPEMGIISCPMKFVAS</sequence>
<dbReference type="Gene3D" id="1.10.630.10">
    <property type="entry name" value="Cytochrome P450"/>
    <property type="match status" value="1"/>
</dbReference>
<keyword evidence="4" id="KW-0503">Monooxygenase</keyword>
<dbReference type="PROSITE" id="PS00086">
    <property type="entry name" value="CYTOCHROME_P450"/>
    <property type="match status" value="1"/>
</dbReference>
<dbReference type="Pfam" id="PF00067">
    <property type="entry name" value="p450"/>
    <property type="match status" value="1"/>
</dbReference>
<dbReference type="AlphaFoldDB" id="A0A6G1HHZ9"/>
<organism evidence="5 6">
    <name type="scientific">Trichodelitschia bisporula</name>
    <dbReference type="NCBI Taxonomy" id="703511"/>
    <lineage>
        <taxon>Eukaryota</taxon>
        <taxon>Fungi</taxon>
        <taxon>Dikarya</taxon>
        <taxon>Ascomycota</taxon>
        <taxon>Pezizomycotina</taxon>
        <taxon>Dothideomycetes</taxon>
        <taxon>Dothideomycetes incertae sedis</taxon>
        <taxon>Phaeotrichales</taxon>
        <taxon>Phaeotrichaceae</taxon>
        <taxon>Trichodelitschia</taxon>
    </lineage>
</organism>
<name>A0A6G1HHZ9_9PEZI</name>
<dbReference type="PANTHER" id="PTHR46696">
    <property type="entry name" value="P450, PUTATIVE (EUROFUNG)-RELATED"/>
    <property type="match status" value="1"/>
</dbReference>
<evidence type="ECO:0000256" key="4">
    <source>
        <dbReference type="RuleBase" id="RU000461"/>
    </source>
</evidence>
<dbReference type="GO" id="GO:0005506">
    <property type="term" value="F:iron ion binding"/>
    <property type="evidence" value="ECO:0007669"/>
    <property type="project" value="InterPro"/>
</dbReference>
<dbReference type="EMBL" id="ML996714">
    <property type="protein sequence ID" value="KAF2395531.1"/>
    <property type="molecule type" value="Genomic_DNA"/>
</dbReference>
<dbReference type="InterPro" id="IPR002397">
    <property type="entry name" value="Cyt_P450_B"/>
</dbReference>